<organism evidence="4 5">
    <name type="scientific">Streptomyces rhizosphaericus</name>
    <dbReference type="NCBI Taxonomy" id="114699"/>
    <lineage>
        <taxon>Bacteria</taxon>
        <taxon>Bacillati</taxon>
        <taxon>Actinomycetota</taxon>
        <taxon>Actinomycetes</taxon>
        <taxon>Kitasatosporales</taxon>
        <taxon>Streptomycetaceae</taxon>
        <taxon>Streptomyces</taxon>
        <taxon>Streptomyces violaceusniger group</taxon>
    </lineage>
</organism>
<feature type="domain" description="Sulfotransferase" evidence="3">
    <location>
        <begin position="25"/>
        <end position="287"/>
    </location>
</feature>
<dbReference type="EMBL" id="BAAAIE010000113">
    <property type="protein sequence ID" value="GAA1000504.1"/>
    <property type="molecule type" value="Genomic_DNA"/>
</dbReference>
<dbReference type="InterPro" id="IPR000863">
    <property type="entry name" value="Sulfotransferase_dom"/>
</dbReference>
<name>A0ABN1SPX5_9ACTN</name>
<comment type="similarity">
    <text evidence="1">Belongs to the sulfotransferase 1 family.</text>
</comment>
<dbReference type="PANTHER" id="PTHR11783">
    <property type="entry name" value="SULFOTRANSFERASE SULT"/>
    <property type="match status" value="1"/>
</dbReference>
<reference evidence="4 5" key="1">
    <citation type="journal article" date="2019" name="Int. J. Syst. Evol. Microbiol.">
        <title>The Global Catalogue of Microorganisms (GCM) 10K type strain sequencing project: providing services to taxonomists for standard genome sequencing and annotation.</title>
        <authorList>
            <consortium name="The Broad Institute Genomics Platform"/>
            <consortium name="The Broad Institute Genome Sequencing Center for Infectious Disease"/>
            <person name="Wu L."/>
            <person name="Ma J."/>
        </authorList>
    </citation>
    <scope>NUCLEOTIDE SEQUENCE [LARGE SCALE GENOMIC DNA]</scope>
    <source>
        <strain evidence="4 5">JCM 11445</strain>
    </source>
</reference>
<keyword evidence="5" id="KW-1185">Reference proteome</keyword>
<evidence type="ECO:0000313" key="5">
    <source>
        <dbReference type="Proteomes" id="UP001500033"/>
    </source>
</evidence>
<accession>A0ABN1SPX5</accession>
<gene>
    <name evidence="4" type="ORF">GCM10009576_090450</name>
</gene>
<dbReference type="Pfam" id="PF00685">
    <property type="entry name" value="Sulfotransfer_1"/>
    <property type="match status" value="1"/>
</dbReference>
<protein>
    <submittedName>
        <fullName evidence="4">Glycolipid sulfotransferase</fullName>
    </submittedName>
</protein>
<evidence type="ECO:0000256" key="1">
    <source>
        <dbReference type="ARBA" id="ARBA00005771"/>
    </source>
</evidence>
<evidence type="ECO:0000256" key="2">
    <source>
        <dbReference type="ARBA" id="ARBA00022679"/>
    </source>
</evidence>
<proteinExistence type="inferred from homology"/>
<dbReference type="SUPFAM" id="SSF52540">
    <property type="entry name" value="P-loop containing nucleoside triphosphate hydrolases"/>
    <property type="match status" value="1"/>
</dbReference>
<evidence type="ECO:0000259" key="3">
    <source>
        <dbReference type="Pfam" id="PF00685"/>
    </source>
</evidence>
<sequence>MTEALRRYRSSEHDSVRWDEFPLRDGDIVVSTPPKSGTTWMQMMCALLIFQTPDLPQPLEVLSPWLDQLRTPQEEVYARFAEQKHRRVIKTHTPLDGLPLDPRVSYIVVARHPLDRALSLYHQSANIDVKRMRAFQDGSDSRSRPVSAPLPSAREWLRYWCLPQPTDDQGIAVPGSLHLTVHHLYDAWNRRTQPNVRLLHYVDLCADLAGQMAALAEWLGIRVNESVWPDLVKAATFDEMKSHAERLAPDTEILKDPVKFFRSGRSGDSRDFLTEDDLDAYRKRIGELAPKPFLDWLHREPLVISDGVGADRRSGFSEEW</sequence>
<dbReference type="Gene3D" id="3.40.50.300">
    <property type="entry name" value="P-loop containing nucleotide triphosphate hydrolases"/>
    <property type="match status" value="1"/>
</dbReference>
<dbReference type="Proteomes" id="UP001500033">
    <property type="component" value="Unassembled WGS sequence"/>
</dbReference>
<keyword evidence="2" id="KW-0808">Transferase</keyword>
<dbReference type="InterPro" id="IPR027417">
    <property type="entry name" value="P-loop_NTPase"/>
</dbReference>
<comment type="caution">
    <text evidence="4">The sequence shown here is derived from an EMBL/GenBank/DDBJ whole genome shotgun (WGS) entry which is preliminary data.</text>
</comment>
<evidence type="ECO:0000313" key="4">
    <source>
        <dbReference type="EMBL" id="GAA1000504.1"/>
    </source>
</evidence>